<comment type="caution">
    <text evidence="1">The sequence shown here is derived from an EMBL/GenBank/DDBJ whole genome shotgun (WGS) entry which is preliminary data.</text>
</comment>
<proteinExistence type="predicted"/>
<dbReference type="EMBL" id="JAKREW010000009">
    <property type="protein sequence ID" value="MCG7505663.1"/>
    <property type="molecule type" value="Genomic_DNA"/>
</dbReference>
<evidence type="ECO:0000313" key="1">
    <source>
        <dbReference type="EMBL" id="MCG7505663.1"/>
    </source>
</evidence>
<reference evidence="1 2" key="1">
    <citation type="submission" date="2022-02" db="EMBL/GenBank/DDBJ databases">
        <title>Draft genome sequence of Mezorhizobium retamae strain IRAMC:0171 isolated from Retama raetam nodules.</title>
        <authorList>
            <person name="Bengaied R."/>
            <person name="Sbissi I."/>
            <person name="Huber K."/>
            <person name="Ghodbane F."/>
            <person name="Nouioui I."/>
            <person name="Tarhouni M."/>
            <person name="Gtari M."/>
        </authorList>
    </citation>
    <scope>NUCLEOTIDE SEQUENCE [LARGE SCALE GENOMIC DNA]</scope>
    <source>
        <strain evidence="1 2">IRAMC:0171</strain>
    </source>
</reference>
<dbReference type="Proteomes" id="UP001201701">
    <property type="component" value="Unassembled WGS sequence"/>
</dbReference>
<evidence type="ECO:0000313" key="2">
    <source>
        <dbReference type="Proteomes" id="UP001201701"/>
    </source>
</evidence>
<sequence>MVTDDWEKRRSGESRAVRQLRSGRQFFGEQAVRCAFVLLAVMARQTPLAAVAALGVTQIIAYG</sequence>
<dbReference type="RefSeq" id="WP_239365046.1">
    <property type="nucleotide sequence ID" value="NZ_JAKREW010000009.1"/>
</dbReference>
<protein>
    <submittedName>
        <fullName evidence="1">Uncharacterized protein</fullName>
    </submittedName>
</protein>
<keyword evidence="2" id="KW-1185">Reference proteome</keyword>
<gene>
    <name evidence="1" type="ORF">L4923_11635</name>
</gene>
<organism evidence="1 2">
    <name type="scientific">Mesorhizobium retamae</name>
    <dbReference type="NCBI Taxonomy" id="2912854"/>
    <lineage>
        <taxon>Bacteria</taxon>
        <taxon>Pseudomonadati</taxon>
        <taxon>Pseudomonadota</taxon>
        <taxon>Alphaproteobacteria</taxon>
        <taxon>Hyphomicrobiales</taxon>
        <taxon>Phyllobacteriaceae</taxon>
        <taxon>Mesorhizobium</taxon>
    </lineage>
</organism>
<accession>A0ABS9QFQ4</accession>
<feature type="non-terminal residue" evidence="1">
    <location>
        <position position="63"/>
    </location>
</feature>
<name>A0ABS9QFQ4_9HYPH</name>